<evidence type="ECO:0000256" key="1">
    <source>
        <dbReference type="ARBA" id="ARBA00009034"/>
    </source>
</evidence>
<dbReference type="SUPFAM" id="SSF56994">
    <property type="entry name" value="Insulin-like"/>
    <property type="match status" value="1"/>
</dbReference>
<evidence type="ECO:0000313" key="10">
    <source>
        <dbReference type="Proteomes" id="UP000820818"/>
    </source>
</evidence>
<evidence type="ECO:0000256" key="3">
    <source>
        <dbReference type="ARBA" id="ARBA00022685"/>
    </source>
</evidence>
<keyword evidence="3" id="KW-0165">Cleavage on pair of basic residues</keyword>
<dbReference type="InterPro" id="IPR022352">
    <property type="entry name" value="Ins/IGF/rlx"/>
</dbReference>
<dbReference type="Gene3D" id="1.10.100.10">
    <property type="entry name" value="Insulin-like"/>
    <property type="match status" value="1"/>
</dbReference>
<keyword evidence="10" id="KW-1185">Reference proteome</keyword>
<dbReference type="Proteomes" id="UP000820818">
    <property type="component" value="Linkage Group LG9"/>
</dbReference>
<evidence type="ECO:0000256" key="7">
    <source>
        <dbReference type="SAM" id="SignalP"/>
    </source>
</evidence>
<evidence type="ECO:0000313" key="9">
    <source>
        <dbReference type="EMBL" id="KAI9552619.1"/>
    </source>
</evidence>
<organism evidence="9 10">
    <name type="scientific">Daphnia sinensis</name>
    <dbReference type="NCBI Taxonomy" id="1820382"/>
    <lineage>
        <taxon>Eukaryota</taxon>
        <taxon>Metazoa</taxon>
        <taxon>Ecdysozoa</taxon>
        <taxon>Arthropoda</taxon>
        <taxon>Crustacea</taxon>
        <taxon>Branchiopoda</taxon>
        <taxon>Diplostraca</taxon>
        <taxon>Cladocera</taxon>
        <taxon>Anomopoda</taxon>
        <taxon>Daphniidae</taxon>
        <taxon>Daphnia</taxon>
        <taxon>Daphnia similis group</taxon>
    </lineage>
</organism>
<keyword evidence="4 7" id="KW-0732">Signal</keyword>
<gene>
    <name evidence="9" type="ORF">GHT06_020487</name>
</gene>
<comment type="similarity">
    <text evidence="1 6">Belongs to the insulin family.</text>
</comment>
<feature type="chain" id="PRO_5042120807" evidence="7">
    <location>
        <begin position="28"/>
        <end position="220"/>
    </location>
</feature>
<keyword evidence="5" id="KW-1015">Disulfide bond</keyword>
<evidence type="ECO:0000256" key="2">
    <source>
        <dbReference type="ARBA" id="ARBA00011207"/>
    </source>
</evidence>
<dbReference type="EMBL" id="WJBH02000009">
    <property type="protein sequence ID" value="KAI9552619.1"/>
    <property type="molecule type" value="Genomic_DNA"/>
</dbReference>
<dbReference type="CDD" id="cd00101">
    <property type="entry name" value="IlGF_like"/>
    <property type="match status" value="1"/>
</dbReference>
<dbReference type="PANTHER" id="PTHR13647:SF4">
    <property type="entry name" value="INSULIN-LIKE PEPTIDE 1-RELATED"/>
    <property type="match status" value="1"/>
</dbReference>
<feature type="domain" description="Insulin-like" evidence="8">
    <location>
        <begin position="123"/>
        <end position="216"/>
    </location>
</feature>
<evidence type="ECO:0000256" key="4">
    <source>
        <dbReference type="ARBA" id="ARBA00022729"/>
    </source>
</evidence>
<dbReference type="GO" id="GO:0005576">
    <property type="term" value="C:extracellular region"/>
    <property type="evidence" value="ECO:0007669"/>
    <property type="project" value="UniProtKB-SubCell"/>
</dbReference>
<comment type="subcellular location">
    <subcellularLocation>
        <location evidence="6">Secreted</location>
    </subcellularLocation>
</comment>
<dbReference type="GO" id="GO:0005179">
    <property type="term" value="F:hormone activity"/>
    <property type="evidence" value="ECO:0007669"/>
    <property type="project" value="InterPro"/>
</dbReference>
<name>A0AAD5KHW4_9CRUS</name>
<dbReference type="AlphaFoldDB" id="A0AAD5KHW4"/>
<feature type="signal peptide" evidence="7">
    <location>
        <begin position="1"/>
        <end position="27"/>
    </location>
</feature>
<dbReference type="PRINTS" id="PR00276">
    <property type="entry name" value="INSULINFAMLY"/>
</dbReference>
<evidence type="ECO:0000256" key="5">
    <source>
        <dbReference type="ARBA" id="ARBA00023157"/>
    </source>
</evidence>
<proteinExistence type="inferred from homology"/>
<evidence type="ECO:0000256" key="6">
    <source>
        <dbReference type="RuleBase" id="RU000406"/>
    </source>
</evidence>
<dbReference type="PANTHER" id="PTHR13647">
    <property type="entry name" value="INSULIN-LIKE PEPTIDE 2-RELATED"/>
    <property type="match status" value="1"/>
</dbReference>
<keyword evidence="6" id="KW-0964">Secreted</keyword>
<dbReference type="InterPro" id="IPR022353">
    <property type="entry name" value="Insulin_CS"/>
</dbReference>
<comment type="subunit">
    <text evidence="2">Heterodimer of a B chain and an A chain linked by two disulfide bonds.</text>
</comment>
<reference evidence="9 10" key="1">
    <citation type="submission" date="2022-05" db="EMBL/GenBank/DDBJ databases">
        <title>A multi-omics perspective on studying reproductive biology in Daphnia sinensis.</title>
        <authorList>
            <person name="Jia J."/>
        </authorList>
    </citation>
    <scope>NUCLEOTIDE SEQUENCE [LARGE SCALE GENOMIC DNA]</scope>
    <source>
        <strain evidence="9 10">WSL</strain>
    </source>
</reference>
<dbReference type="SMART" id="SM00078">
    <property type="entry name" value="IlGF"/>
    <property type="match status" value="1"/>
</dbReference>
<dbReference type="PROSITE" id="PS00262">
    <property type="entry name" value="INSULIN"/>
    <property type="match status" value="1"/>
</dbReference>
<dbReference type="InterPro" id="IPR036438">
    <property type="entry name" value="Insulin-like_sf"/>
</dbReference>
<accession>A0AAD5KHW4</accession>
<evidence type="ECO:0000259" key="8">
    <source>
        <dbReference type="SMART" id="SM00078"/>
    </source>
</evidence>
<sequence>MVYSTSFVSLLMTICLLYSMTLLRARAHTLPHPQVPLGIHKDDGTLSANYFADFLRVLYGPQAVNDESSISAGAVNEMPNDVFPLITPDAIDRVAHEDIYESNRHEFPSDGGVLLPILQKRNARYCGSYLADALRMACSRSSYLPLFGKRSIQTAGKSATTTAASPDTELGTWPFIADDKAHSILNNQHLFHRFTRGVHDECCVKGCTFKELTSYCTRPN</sequence>
<dbReference type="InterPro" id="IPR016179">
    <property type="entry name" value="Insulin-like"/>
</dbReference>
<dbReference type="Pfam" id="PF00049">
    <property type="entry name" value="Insulin"/>
    <property type="match status" value="1"/>
</dbReference>
<protein>
    <submittedName>
        <fullName evidence="9">Insulin/IGF/relaxin-like peptide 2</fullName>
    </submittedName>
</protein>
<comment type="caution">
    <text evidence="9">The sequence shown here is derived from an EMBL/GenBank/DDBJ whole genome shotgun (WGS) entry which is preliminary data.</text>
</comment>